<reference evidence="2 3" key="1">
    <citation type="submission" date="2023-08" db="EMBL/GenBank/DDBJ databases">
        <title>Black Yeasts Isolated from many extreme environments.</title>
        <authorList>
            <person name="Coleine C."/>
            <person name="Stajich J.E."/>
            <person name="Selbmann L."/>
        </authorList>
    </citation>
    <scope>NUCLEOTIDE SEQUENCE [LARGE SCALE GENOMIC DNA]</scope>
    <source>
        <strain evidence="2 3">CCFEE 5935</strain>
    </source>
</reference>
<feature type="compositionally biased region" description="Polar residues" evidence="1">
    <location>
        <begin position="314"/>
        <end position="323"/>
    </location>
</feature>
<accession>A0AAV9PNC7</accession>
<feature type="compositionally biased region" description="Polar residues" evidence="1">
    <location>
        <begin position="622"/>
        <end position="632"/>
    </location>
</feature>
<feature type="compositionally biased region" description="Low complexity" evidence="1">
    <location>
        <begin position="372"/>
        <end position="391"/>
    </location>
</feature>
<feature type="region of interest" description="Disordered" evidence="1">
    <location>
        <begin position="158"/>
        <end position="632"/>
    </location>
</feature>
<feature type="compositionally biased region" description="Basic and acidic residues" evidence="1">
    <location>
        <begin position="393"/>
        <end position="403"/>
    </location>
</feature>
<protein>
    <submittedName>
        <fullName evidence="2">Uncharacterized protein</fullName>
    </submittedName>
</protein>
<dbReference type="AlphaFoldDB" id="A0AAV9PNC7"/>
<feature type="compositionally biased region" description="Polar residues" evidence="1">
    <location>
        <begin position="417"/>
        <end position="429"/>
    </location>
</feature>
<evidence type="ECO:0000313" key="3">
    <source>
        <dbReference type="Proteomes" id="UP001337655"/>
    </source>
</evidence>
<feature type="compositionally biased region" description="Basic and acidic residues" evidence="1">
    <location>
        <begin position="434"/>
        <end position="444"/>
    </location>
</feature>
<dbReference type="RefSeq" id="XP_064663673.1">
    <property type="nucleotide sequence ID" value="XM_064797439.1"/>
</dbReference>
<feature type="compositionally biased region" description="Low complexity" evidence="1">
    <location>
        <begin position="445"/>
        <end position="456"/>
    </location>
</feature>
<feature type="compositionally biased region" description="Pro residues" evidence="1">
    <location>
        <begin position="457"/>
        <end position="467"/>
    </location>
</feature>
<feature type="compositionally biased region" description="Polar residues" evidence="1">
    <location>
        <begin position="593"/>
        <end position="608"/>
    </location>
</feature>
<feature type="region of interest" description="Disordered" evidence="1">
    <location>
        <begin position="1"/>
        <end position="114"/>
    </location>
</feature>
<evidence type="ECO:0000313" key="2">
    <source>
        <dbReference type="EMBL" id="KAK5175035.1"/>
    </source>
</evidence>
<feature type="compositionally biased region" description="Basic and acidic residues" evidence="1">
    <location>
        <begin position="609"/>
        <end position="621"/>
    </location>
</feature>
<dbReference type="Proteomes" id="UP001337655">
    <property type="component" value="Unassembled WGS sequence"/>
</dbReference>
<keyword evidence="3" id="KW-1185">Reference proteome</keyword>
<feature type="compositionally biased region" description="Polar residues" evidence="1">
    <location>
        <begin position="197"/>
        <end position="215"/>
    </location>
</feature>
<feature type="compositionally biased region" description="Polar residues" evidence="1">
    <location>
        <begin position="58"/>
        <end position="67"/>
    </location>
</feature>
<dbReference type="EMBL" id="JAVRRT010000001">
    <property type="protein sequence ID" value="KAK5175035.1"/>
    <property type="molecule type" value="Genomic_DNA"/>
</dbReference>
<proteinExistence type="predicted"/>
<comment type="caution">
    <text evidence="2">The sequence shown here is derived from an EMBL/GenBank/DDBJ whole genome shotgun (WGS) entry which is preliminary data.</text>
</comment>
<feature type="compositionally biased region" description="Polar residues" evidence="1">
    <location>
        <begin position="351"/>
        <end position="360"/>
    </location>
</feature>
<evidence type="ECO:0000256" key="1">
    <source>
        <dbReference type="SAM" id="MobiDB-lite"/>
    </source>
</evidence>
<gene>
    <name evidence="2" type="ORF">LTR77_000171</name>
</gene>
<feature type="compositionally biased region" description="Low complexity" evidence="1">
    <location>
        <begin position="566"/>
        <end position="590"/>
    </location>
</feature>
<dbReference type="GeneID" id="89921523"/>
<feature type="compositionally biased region" description="Basic and acidic residues" evidence="1">
    <location>
        <begin position="295"/>
        <end position="305"/>
    </location>
</feature>
<organism evidence="2 3">
    <name type="scientific">Saxophila tyrrhenica</name>
    <dbReference type="NCBI Taxonomy" id="1690608"/>
    <lineage>
        <taxon>Eukaryota</taxon>
        <taxon>Fungi</taxon>
        <taxon>Dikarya</taxon>
        <taxon>Ascomycota</taxon>
        <taxon>Pezizomycotina</taxon>
        <taxon>Dothideomycetes</taxon>
        <taxon>Dothideomycetidae</taxon>
        <taxon>Mycosphaerellales</taxon>
        <taxon>Extremaceae</taxon>
        <taxon>Saxophila</taxon>
    </lineage>
</organism>
<feature type="compositionally biased region" description="Basic and acidic residues" evidence="1">
    <location>
        <begin position="341"/>
        <end position="350"/>
    </location>
</feature>
<sequence>MASYYRDTYDSSRSRQTRSNNDEGYLKPTAPRVGTSDSRRRVGETASEGQNRRDHYSQRSPNRSNRYSYDGYDTRYDYPPPLPLDTGLPTRERSRIRKRRSWPPRPTCEDEVTSLKKEAGSRRLLAELRKDEIPSRGTIDQEPMVEDVPEFLNRDERRFVVREGGGATGQPTPPTSEDEKARRRARRRPSKLEMNFKNLNNSVPEILNKRTSSPYAFSKQPHTPKEEVLGTRFLSPDDITSPPPTESNRRRRMTGSKSQPASPRRDSARYSMNSRPETDYFSLASESAIDEDDFYEAKLRPREKPATYPPSRDVPNSSPQTSVVDFAPAAPPPSSIPIRRRNLDARRNTDTETTLPTLQRVNGDKARRPTPLAATAALGGLGVAAASSLSADEQSRPRSRDSSYGHPRGPSPAGSAVSATEAQAMQRSRMSAEFSRDDDYHEPLTRTSSVSSSRPQSPSPRTPGDPPRIPKSDLDWSTLLAANASRRAKAPSCLSMEVQQEALPRQRGHMRQSSATTRVDSLPYPVDDGPMSPSVWMPSERSHQYFPESRPGTQMPMMQEPKSFLRSAEPAPSSSSYSSASTTRAPTRPSFPTRHSTAELPQTQTTKKSQPDRPRANESRRTSQLVSSQTQKDIQALLKKPLPSCARLKPVRSYSDWYTLVGAPSLDFCPDCVADVFDRTLYRNSFRRSPPRNLDTPVQCALGGMPWIRLAWLFTLQQQRTDLRLLEDLAEVEETSTPCPGDKLGSRTWYGLRDADGYFVKDFRICYSDVRKIESLLPTLSGMFVRLPQRNADEQHLCAIRPEGNRFSIYIDALISTHEKALAARSTPNPGPFISLVRWRAQLQECTKDMLIKKGLWHYMPGLEEFTICEDCFATIVEPEIERSSDLATRFHRTIQPVYGEGIGVSCQLYSPRMRKVFKRAVQEKDLKYLTRKARERREAELRLQERYRVLVEKAKRVSWGSVEEGRLERERTRIMEEWRDEWE</sequence>
<name>A0AAV9PNC7_9PEZI</name>